<keyword evidence="3" id="KW-1185">Reference proteome</keyword>
<proteinExistence type="predicted"/>
<gene>
    <name evidence="2" type="ORF">GLRG_11916</name>
</gene>
<dbReference type="OrthoDB" id="4851818at2759"/>
<sequence>MGEEYYFHRVSTPIAYNSEAKPDGDWLKSLNRLGASTWGRPQLVALRVLVVETDASLLPSLNEDKDFVEASSMLRFDQASESDPRQEDDRGEPTRARALFKLVKGPPYHDRVTRSVRTEYALRRDPLGSVWAAMNRLCLSGETDDSIDSRDEEGDDVHEAHETPSMGSSPPVGGISGVKRDLSFSPLLEQRPKRQATQAPLAPTYNREELTEAIGPSSPSQHLSSSQSHIPQEEAVKSPQRPEDLTHRFASEFIRYVLEHLPQSDWSDSDDFAVDFDDLKLELHCRIQREIAYRSIDDGGLSLVQDFGERLGRVAILETKGHLGKILDGVPKLSDERFAQIIGQAVSMRLARRKWVGPQDTIFAIAAARYYMRFFEVHITQDYVDQLEVSENHQHAAAEFIKVKATKWFDLRNERPRNHAIINIAGIVSQGFKAAGVS</sequence>
<feature type="compositionally biased region" description="Basic and acidic residues" evidence="1">
    <location>
        <begin position="82"/>
        <end position="93"/>
    </location>
</feature>
<feature type="region of interest" description="Disordered" evidence="1">
    <location>
        <begin position="212"/>
        <end position="242"/>
    </location>
</feature>
<dbReference type="RefSeq" id="XP_008100788.1">
    <property type="nucleotide sequence ID" value="XM_008102597.1"/>
</dbReference>
<evidence type="ECO:0000313" key="2">
    <source>
        <dbReference type="EMBL" id="EFQ36768.1"/>
    </source>
</evidence>
<dbReference type="HOGENOM" id="CLU_560209_0_0_1"/>
<dbReference type="EMBL" id="GG697517">
    <property type="protein sequence ID" value="EFQ36768.1"/>
    <property type="molecule type" value="Genomic_DNA"/>
</dbReference>
<dbReference type="AlphaFoldDB" id="E3R0Y0"/>
<dbReference type="VEuPathDB" id="FungiDB:GLRG_11916"/>
<accession>E3R0Y0</accession>
<feature type="region of interest" description="Disordered" evidence="1">
    <location>
        <begin position="142"/>
        <end position="179"/>
    </location>
</feature>
<reference evidence="3" key="1">
    <citation type="journal article" date="2012" name="Nat. Genet.">
        <title>Lifestyle transitions in plant pathogenic Colletotrichum fungi deciphered by genome and transcriptome analyses.</title>
        <authorList>
            <person name="O'Connell R.J."/>
            <person name="Thon M.R."/>
            <person name="Hacquard S."/>
            <person name="Amyotte S.G."/>
            <person name="Kleemann J."/>
            <person name="Torres M.F."/>
            <person name="Damm U."/>
            <person name="Buiate E.A."/>
            <person name="Epstein L."/>
            <person name="Alkan N."/>
            <person name="Altmueller J."/>
            <person name="Alvarado-Balderrama L."/>
            <person name="Bauser C.A."/>
            <person name="Becker C."/>
            <person name="Birren B.W."/>
            <person name="Chen Z."/>
            <person name="Choi J."/>
            <person name="Crouch J.A."/>
            <person name="Duvick J.P."/>
            <person name="Farman M.A."/>
            <person name="Gan P."/>
            <person name="Heiman D."/>
            <person name="Henrissat B."/>
            <person name="Howard R.J."/>
            <person name="Kabbage M."/>
            <person name="Koch C."/>
            <person name="Kracher B."/>
            <person name="Kubo Y."/>
            <person name="Law A.D."/>
            <person name="Lebrun M.-H."/>
            <person name="Lee Y.-H."/>
            <person name="Miyara I."/>
            <person name="Moore N."/>
            <person name="Neumann U."/>
            <person name="Nordstroem K."/>
            <person name="Panaccione D.G."/>
            <person name="Panstruga R."/>
            <person name="Place M."/>
            <person name="Proctor R.H."/>
            <person name="Prusky D."/>
            <person name="Rech G."/>
            <person name="Reinhardt R."/>
            <person name="Rollins J.A."/>
            <person name="Rounsley S."/>
            <person name="Schardl C.L."/>
            <person name="Schwartz D.C."/>
            <person name="Shenoy N."/>
            <person name="Shirasu K."/>
            <person name="Sikhakolli U.R."/>
            <person name="Stueber K."/>
            <person name="Sukno S.A."/>
            <person name="Sweigard J.A."/>
            <person name="Takano Y."/>
            <person name="Takahara H."/>
            <person name="Trail F."/>
            <person name="van der Does H.C."/>
            <person name="Voll L.M."/>
            <person name="Will I."/>
            <person name="Young S."/>
            <person name="Zeng Q."/>
            <person name="Zhang J."/>
            <person name="Zhou S."/>
            <person name="Dickman M.B."/>
            <person name="Schulze-Lefert P."/>
            <person name="Ver Loren van Themaat E."/>
            <person name="Ma L.-J."/>
            <person name="Vaillancourt L.J."/>
        </authorList>
    </citation>
    <scope>NUCLEOTIDE SEQUENCE [LARGE SCALE GENOMIC DNA]</scope>
    <source>
        <strain evidence="3">M1.001 / M2 / FGSC 10212</strain>
    </source>
</reference>
<protein>
    <submittedName>
        <fullName evidence="2">Uncharacterized protein</fullName>
    </submittedName>
</protein>
<feature type="region of interest" description="Disordered" evidence="1">
    <location>
        <begin position="74"/>
        <end position="93"/>
    </location>
</feature>
<feature type="compositionally biased region" description="Low complexity" evidence="1">
    <location>
        <begin position="216"/>
        <end position="229"/>
    </location>
</feature>
<dbReference type="Proteomes" id="UP000008782">
    <property type="component" value="Unassembled WGS sequence"/>
</dbReference>
<feature type="region of interest" description="Disordered" evidence="1">
    <location>
        <begin position="186"/>
        <end position="205"/>
    </location>
</feature>
<feature type="compositionally biased region" description="Basic and acidic residues" evidence="1">
    <location>
        <begin position="231"/>
        <end position="242"/>
    </location>
</feature>
<evidence type="ECO:0000256" key="1">
    <source>
        <dbReference type="SAM" id="MobiDB-lite"/>
    </source>
</evidence>
<organism evidence="3">
    <name type="scientific">Colletotrichum graminicola (strain M1.001 / M2 / FGSC 10212)</name>
    <name type="common">Maize anthracnose fungus</name>
    <name type="synonym">Glomerella graminicola</name>
    <dbReference type="NCBI Taxonomy" id="645133"/>
    <lineage>
        <taxon>Eukaryota</taxon>
        <taxon>Fungi</taxon>
        <taxon>Dikarya</taxon>
        <taxon>Ascomycota</taxon>
        <taxon>Pezizomycotina</taxon>
        <taxon>Sordariomycetes</taxon>
        <taxon>Hypocreomycetidae</taxon>
        <taxon>Glomerellales</taxon>
        <taxon>Glomerellaceae</taxon>
        <taxon>Colletotrichum</taxon>
        <taxon>Colletotrichum graminicola species complex</taxon>
    </lineage>
</organism>
<feature type="compositionally biased region" description="Acidic residues" evidence="1">
    <location>
        <begin position="142"/>
        <end position="156"/>
    </location>
</feature>
<evidence type="ECO:0000313" key="3">
    <source>
        <dbReference type="Proteomes" id="UP000008782"/>
    </source>
</evidence>
<name>E3R0Y0_COLGM</name>
<dbReference type="eggNOG" id="ENOG502RR48">
    <property type="taxonomic scope" value="Eukaryota"/>
</dbReference>
<dbReference type="STRING" id="645133.E3R0Y0"/>
<dbReference type="GeneID" id="24417279"/>
<feature type="compositionally biased region" description="Low complexity" evidence="1">
    <location>
        <begin position="164"/>
        <end position="173"/>
    </location>
</feature>